<keyword evidence="2" id="KW-0808">Transferase</keyword>
<evidence type="ECO:0000259" key="1">
    <source>
        <dbReference type="Pfam" id="PF13649"/>
    </source>
</evidence>
<dbReference type="CDD" id="cd02440">
    <property type="entry name" value="AdoMet_MTases"/>
    <property type="match status" value="1"/>
</dbReference>
<proteinExistence type="predicted"/>
<evidence type="ECO:0000313" key="2">
    <source>
        <dbReference type="EMBL" id="QSB15354.1"/>
    </source>
</evidence>
<dbReference type="Proteomes" id="UP000662857">
    <property type="component" value="Chromosome"/>
</dbReference>
<name>A0A895YC06_9ACTN</name>
<organism evidence="2 3">
    <name type="scientific">Natronosporangium hydrolyticum</name>
    <dbReference type="NCBI Taxonomy" id="2811111"/>
    <lineage>
        <taxon>Bacteria</taxon>
        <taxon>Bacillati</taxon>
        <taxon>Actinomycetota</taxon>
        <taxon>Actinomycetes</taxon>
        <taxon>Micromonosporales</taxon>
        <taxon>Micromonosporaceae</taxon>
        <taxon>Natronosporangium</taxon>
    </lineage>
</organism>
<dbReference type="GO" id="GO:0032259">
    <property type="term" value="P:methylation"/>
    <property type="evidence" value="ECO:0007669"/>
    <property type="project" value="UniProtKB-KW"/>
</dbReference>
<dbReference type="Gene3D" id="2.20.130.10">
    <property type="entry name" value="CAC2371-like domains"/>
    <property type="match status" value="1"/>
</dbReference>
<keyword evidence="2" id="KW-0489">Methyltransferase</keyword>
<dbReference type="RefSeq" id="WP_239677530.1">
    <property type="nucleotide sequence ID" value="NZ_CP070499.1"/>
</dbReference>
<dbReference type="Gene3D" id="3.40.50.150">
    <property type="entry name" value="Vaccinia Virus protein VP39"/>
    <property type="match status" value="1"/>
</dbReference>
<dbReference type="KEGG" id="nhy:JQS43_03035"/>
<feature type="domain" description="Methyltransferase" evidence="1">
    <location>
        <begin position="40"/>
        <end position="134"/>
    </location>
</feature>
<dbReference type="Pfam" id="PF13649">
    <property type="entry name" value="Methyltransf_25"/>
    <property type="match status" value="1"/>
</dbReference>
<gene>
    <name evidence="2" type="ORF">JQS43_03035</name>
</gene>
<dbReference type="AlphaFoldDB" id="A0A895YC06"/>
<dbReference type="InterPro" id="IPR029063">
    <property type="entry name" value="SAM-dependent_MTases_sf"/>
</dbReference>
<dbReference type="EMBL" id="CP070499">
    <property type="protein sequence ID" value="QSB15354.1"/>
    <property type="molecule type" value="Genomic_DNA"/>
</dbReference>
<reference evidence="2" key="1">
    <citation type="submission" date="2021-02" db="EMBL/GenBank/DDBJ databases">
        <title>Natrosporangium hydrolyticum gen. nov., sp. nov, a haloalkaliphilic actinobacterium from a soda solonchak soil.</title>
        <authorList>
            <person name="Sorokin D.Y."/>
            <person name="Khijniak T.V."/>
            <person name="Zakharycheva A.P."/>
            <person name="Boueva O.V."/>
            <person name="Ariskina E.V."/>
            <person name="Hahnke R.L."/>
            <person name="Bunk B."/>
            <person name="Sproer C."/>
            <person name="Schumann P."/>
            <person name="Evtushenko L.I."/>
            <person name="Kublanov I.V."/>
        </authorList>
    </citation>
    <scope>NUCLEOTIDE SEQUENCE</scope>
    <source>
        <strain evidence="2">DSM 106523</strain>
    </source>
</reference>
<sequence length="248" mass="27060">MRASEFYTGIVVDAYARLKSAHFDPEPYAEFVARAGQPALEIGCGDGEPLLTMRRRGLDVAGVDSSADMLGRCRANAAALGLEVTLHHQRMEELSLGRRYRSIYLAGPTFNLLPDDDSSLRALRAMRTHLVDGGSALVPLVIPEPTPTDQLGVAREAEGDDGAVLRYTAVSEEYDEVARTRTTRTRYERQTPVGLECAEREWILHWHTVVGFRALCAEAGLRVASVVDGSGAPANDTATSFTATVQRR</sequence>
<evidence type="ECO:0000313" key="3">
    <source>
        <dbReference type="Proteomes" id="UP000662857"/>
    </source>
</evidence>
<dbReference type="SUPFAM" id="SSF53335">
    <property type="entry name" value="S-adenosyl-L-methionine-dependent methyltransferases"/>
    <property type="match status" value="1"/>
</dbReference>
<dbReference type="InterPro" id="IPR041698">
    <property type="entry name" value="Methyltransf_25"/>
</dbReference>
<protein>
    <submittedName>
        <fullName evidence="2">Class I SAM-dependent methyltransferase</fullName>
    </submittedName>
</protein>
<dbReference type="GO" id="GO:0008168">
    <property type="term" value="F:methyltransferase activity"/>
    <property type="evidence" value="ECO:0007669"/>
    <property type="project" value="UniProtKB-KW"/>
</dbReference>
<accession>A0A895YC06</accession>
<keyword evidence="3" id="KW-1185">Reference proteome</keyword>